<dbReference type="InterPro" id="IPR036271">
    <property type="entry name" value="Tet_transcr_reg_TetR-rel_C_sf"/>
</dbReference>
<dbReference type="PANTHER" id="PTHR47506:SF3">
    <property type="entry name" value="HTH-TYPE TRANSCRIPTIONAL REGULATOR LMRA"/>
    <property type="match status" value="1"/>
</dbReference>
<dbReference type="GO" id="GO:0003677">
    <property type="term" value="F:DNA binding"/>
    <property type="evidence" value="ECO:0007669"/>
    <property type="project" value="UniProtKB-UniRule"/>
</dbReference>
<evidence type="ECO:0000256" key="3">
    <source>
        <dbReference type="ARBA" id="ARBA00023163"/>
    </source>
</evidence>
<gene>
    <name evidence="6" type="ORF">SaccyDRAFT_4472</name>
</gene>
<feature type="DNA-binding region" description="H-T-H motif" evidence="4">
    <location>
        <begin position="28"/>
        <end position="47"/>
    </location>
</feature>
<feature type="domain" description="HTH tetR-type" evidence="5">
    <location>
        <begin position="5"/>
        <end position="65"/>
    </location>
</feature>
<evidence type="ECO:0000256" key="2">
    <source>
        <dbReference type="ARBA" id="ARBA00023125"/>
    </source>
</evidence>
<sequence length="191" mass="20248">MPRQTDTRQRMLRTAADLLRTQGYHATGLNQVLTESAAPKGSLYFHFPGGKEQLAGEALALAGQELATTIATLLAEADDPAAGLDAVVDHLAEMLETSDFRRGCPMSTTALDAAADSEPIRQACAGGFDSWQRVLADHLTSHGVDPGRADELATTMLAAVEGALLLSKTRRDVTPLRVVGRQLRALAEGAN</sequence>
<dbReference type="RefSeq" id="WP_005459486.1">
    <property type="nucleotide sequence ID" value="NZ_CM001440.1"/>
</dbReference>
<dbReference type="STRING" id="882082.SaccyDRAFT_4472"/>
<dbReference type="InterPro" id="IPR054156">
    <property type="entry name" value="YxaF_TetR_C"/>
</dbReference>
<dbReference type="InterPro" id="IPR001647">
    <property type="entry name" value="HTH_TetR"/>
</dbReference>
<dbReference type="Pfam" id="PF00440">
    <property type="entry name" value="TetR_N"/>
    <property type="match status" value="1"/>
</dbReference>
<evidence type="ECO:0000313" key="6">
    <source>
        <dbReference type="EMBL" id="EHR63282.1"/>
    </source>
</evidence>
<proteinExistence type="predicted"/>
<dbReference type="AlphaFoldDB" id="H5XP33"/>
<accession>H5XP33</accession>
<keyword evidence="2 4" id="KW-0238">DNA-binding</keyword>
<dbReference type="Gene3D" id="1.10.357.10">
    <property type="entry name" value="Tetracycline Repressor, domain 2"/>
    <property type="match status" value="1"/>
</dbReference>
<evidence type="ECO:0000313" key="7">
    <source>
        <dbReference type="Proteomes" id="UP000002791"/>
    </source>
</evidence>
<dbReference type="PANTHER" id="PTHR47506">
    <property type="entry name" value="TRANSCRIPTIONAL REGULATORY PROTEIN"/>
    <property type="match status" value="1"/>
</dbReference>
<keyword evidence="7" id="KW-1185">Reference proteome</keyword>
<reference evidence="6 7" key="1">
    <citation type="submission" date="2011-11" db="EMBL/GenBank/DDBJ databases">
        <title>The Noncontiguous Finished sequence of Saccharomonospora cyanea NA-134.</title>
        <authorList>
            <consortium name="US DOE Joint Genome Institute"/>
            <person name="Lucas S."/>
            <person name="Han J."/>
            <person name="Lapidus A."/>
            <person name="Cheng J.-F."/>
            <person name="Goodwin L."/>
            <person name="Pitluck S."/>
            <person name="Peters L."/>
            <person name="Ovchinnikova G."/>
            <person name="Lu M."/>
            <person name="Detter J.C."/>
            <person name="Han C."/>
            <person name="Tapia R."/>
            <person name="Land M."/>
            <person name="Hauser L."/>
            <person name="Kyrpides N."/>
            <person name="Ivanova N."/>
            <person name="Pagani I."/>
            <person name="Brambilla E.-M."/>
            <person name="Klenk H.-P."/>
            <person name="Woyke T."/>
        </authorList>
    </citation>
    <scope>NUCLEOTIDE SEQUENCE [LARGE SCALE GENOMIC DNA]</scope>
    <source>
        <strain evidence="6 7">NA-134</strain>
    </source>
</reference>
<dbReference type="HOGENOM" id="CLU_069356_28_1_11"/>
<dbReference type="EMBL" id="CM001440">
    <property type="protein sequence ID" value="EHR63282.1"/>
    <property type="molecule type" value="Genomic_DNA"/>
</dbReference>
<dbReference type="InterPro" id="IPR009057">
    <property type="entry name" value="Homeodomain-like_sf"/>
</dbReference>
<dbReference type="OrthoDB" id="4567939at2"/>
<keyword evidence="3" id="KW-0804">Transcription</keyword>
<dbReference type="SUPFAM" id="SSF46689">
    <property type="entry name" value="Homeodomain-like"/>
    <property type="match status" value="1"/>
</dbReference>
<keyword evidence="1" id="KW-0805">Transcription regulation</keyword>
<dbReference type="Proteomes" id="UP000002791">
    <property type="component" value="Chromosome"/>
</dbReference>
<name>H5XP33_9PSEU</name>
<evidence type="ECO:0000256" key="4">
    <source>
        <dbReference type="PROSITE-ProRule" id="PRU00335"/>
    </source>
</evidence>
<dbReference type="PROSITE" id="PS50977">
    <property type="entry name" value="HTH_TETR_2"/>
    <property type="match status" value="1"/>
</dbReference>
<organism evidence="6 7">
    <name type="scientific">Saccharomonospora cyanea NA-134</name>
    <dbReference type="NCBI Taxonomy" id="882082"/>
    <lineage>
        <taxon>Bacteria</taxon>
        <taxon>Bacillati</taxon>
        <taxon>Actinomycetota</taxon>
        <taxon>Actinomycetes</taxon>
        <taxon>Pseudonocardiales</taxon>
        <taxon>Pseudonocardiaceae</taxon>
        <taxon>Saccharomonospora</taxon>
    </lineage>
</organism>
<dbReference type="SUPFAM" id="SSF48498">
    <property type="entry name" value="Tetracyclin repressor-like, C-terminal domain"/>
    <property type="match status" value="1"/>
</dbReference>
<evidence type="ECO:0000256" key="1">
    <source>
        <dbReference type="ARBA" id="ARBA00023015"/>
    </source>
</evidence>
<dbReference type="eggNOG" id="COG1309">
    <property type="taxonomic scope" value="Bacteria"/>
</dbReference>
<evidence type="ECO:0000259" key="5">
    <source>
        <dbReference type="PROSITE" id="PS50977"/>
    </source>
</evidence>
<protein>
    <submittedName>
        <fullName evidence="6">Transcriptional regulator</fullName>
    </submittedName>
</protein>
<dbReference type="Pfam" id="PF21993">
    <property type="entry name" value="TetR_C_13_2"/>
    <property type="match status" value="1"/>
</dbReference>